<proteinExistence type="inferred from homology"/>
<evidence type="ECO:0000259" key="9">
    <source>
        <dbReference type="Pfam" id="PF02811"/>
    </source>
</evidence>
<dbReference type="EC" id="3.1.3.15" evidence="3 8"/>
<keyword evidence="11" id="KW-1185">Reference proteome</keyword>
<evidence type="ECO:0000256" key="8">
    <source>
        <dbReference type="RuleBase" id="RU366003"/>
    </source>
</evidence>
<evidence type="ECO:0000313" key="10">
    <source>
        <dbReference type="EMBL" id="KAI1619058.1"/>
    </source>
</evidence>
<evidence type="ECO:0000313" key="11">
    <source>
        <dbReference type="Proteomes" id="UP001203852"/>
    </source>
</evidence>
<dbReference type="InterPro" id="IPR016195">
    <property type="entry name" value="Pol/histidinol_Pase-like"/>
</dbReference>
<dbReference type="EMBL" id="MU404350">
    <property type="protein sequence ID" value="KAI1619058.1"/>
    <property type="molecule type" value="Genomic_DNA"/>
</dbReference>
<dbReference type="Proteomes" id="UP001203852">
    <property type="component" value="Unassembled WGS sequence"/>
</dbReference>
<comment type="caution">
    <text evidence="10">The sequence shown here is derived from an EMBL/GenBank/DDBJ whole genome shotgun (WGS) entry which is preliminary data.</text>
</comment>
<accession>A0AAN6IIS9</accession>
<name>A0AAN6IIS9_9EURO</name>
<dbReference type="NCBIfam" id="TIGR01856">
    <property type="entry name" value="hisJ_fam"/>
    <property type="match status" value="1"/>
</dbReference>
<keyword evidence="6 8" id="KW-0368">Histidine biosynthesis</keyword>
<dbReference type="PANTHER" id="PTHR21039">
    <property type="entry name" value="HISTIDINOL PHOSPHATASE-RELATED"/>
    <property type="match status" value="1"/>
</dbReference>
<sequence>MPFSHHSHSGQFCPGHARDSLEDVVLVAISKKMQMLAMTEHMPRHDQDRYPEEIDAGRTLASQFDTESAYFAEASRLREKYRQQIELPIGFEGEWIRPESADLVQRSIATHQYDFFIGSVHHVHTVPIDYDSEMYQQARQISGGSDEKLFEDYFDAQLAMLKALKPPVVGHLDLIRLMSDSPNGSFKAMPEVWRKILRNLDYISSYGAILEINTAGLRKGMDEPYPKLEICQAALERKLPFCLSDDSHGVDHVATNYGRLLPFLDEAGITTLSYIRRGGFAQGKIDHRFPYLGVEDVGLRELRSHLFWKSLETPNH</sequence>
<keyword evidence="5 8" id="KW-0378">Hydrolase</keyword>
<evidence type="ECO:0000256" key="7">
    <source>
        <dbReference type="ARBA" id="ARBA00049158"/>
    </source>
</evidence>
<reference evidence="10" key="1">
    <citation type="journal article" date="2022" name="bioRxiv">
        <title>Deciphering the potential niche of two novel black yeast fungi from a biological soil crust based on their genomes, phenotypes, and melanin regulation.</title>
        <authorList>
            <consortium name="DOE Joint Genome Institute"/>
            <person name="Carr E.C."/>
            <person name="Barton Q."/>
            <person name="Grambo S."/>
            <person name="Sullivan M."/>
            <person name="Renfro C.M."/>
            <person name="Kuo A."/>
            <person name="Pangilinan J."/>
            <person name="Lipzen A."/>
            <person name="Keymanesh K."/>
            <person name="Savage E."/>
            <person name="Barry K."/>
            <person name="Grigoriev I.V."/>
            <person name="Riekhof W.R."/>
            <person name="Harris S.S."/>
        </authorList>
    </citation>
    <scope>NUCLEOTIDE SEQUENCE</scope>
    <source>
        <strain evidence="10">JF 03-4F</strain>
    </source>
</reference>
<dbReference type="InterPro" id="IPR010140">
    <property type="entry name" value="Histidinol_P_phosphatase_HisJ"/>
</dbReference>
<dbReference type="Pfam" id="PF02811">
    <property type="entry name" value="PHP"/>
    <property type="match status" value="1"/>
</dbReference>
<comment type="similarity">
    <text evidence="2 8">Belongs to the PHP hydrolase family. HisK subfamily.</text>
</comment>
<dbReference type="GO" id="GO:0005737">
    <property type="term" value="C:cytoplasm"/>
    <property type="evidence" value="ECO:0007669"/>
    <property type="project" value="TreeGrafter"/>
</dbReference>
<evidence type="ECO:0000256" key="2">
    <source>
        <dbReference type="ARBA" id="ARBA00009152"/>
    </source>
</evidence>
<dbReference type="CDD" id="cd12110">
    <property type="entry name" value="PHP_HisPPase_Hisj_like"/>
    <property type="match status" value="1"/>
</dbReference>
<evidence type="ECO:0000256" key="6">
    <source>
        <dbReference type="ARBA" id="ARBA00023102"/>
    </source>
</evidence>
<dbReference type="InterPro" id="IPR004013">
    <property type="entry name" value="PHP_dom"/>
</dbReference>
<evidence type="ECO:0000256" key="1">
    <source>
        <dbReference type="ARBA" id="ARBA00004970"/>
    </source>
</evidence>
<organism evidence="10 11">
    <name type="scientific">Exophiala viscosa</name>
    <dbReference type="NCBI Taxonomy" id="2486360"/>
    <lineage>
        <taxon>Eukaryota</taxon>
        <taxon>Fungi</taxon>
        <taxon>Dikarya</taxon>
        <taxon>Ascomycota</taxon>
        <taxon>Pezizomycotina</taxon>
        <taxon>Eurotiomycetes</taxon>
        <taxon>Chaetothyriomycetidae</taxon>
        <taxon>Chaetothyriales</taxon>
        <taxon>Herpotrichiellaceae</taxon>
        <taxon>Exophiala</taxon>
    </lineage>
</organism>
<gene>
    <name evidence="10" type="ORF">EDD36DRAFT_49078</name>
</gene>
<comment type="catalytic activity">
    <reaction evidence="7 8">
        <text>L-histidinol phosphate + H2O = L-histidinol + phosphate</text>
        <dbReference type="Rhea" id="RHEA:14465"/>
        <dbReference type="ChEBI" id="CHEBI:15377"/>
        <dbReference type="ChEBI" id="CHEBI:43474"/>
        <dbReference type="ChEBI" id="CHEBI:57699"/>
        <dbReference type="ChEBI" id="CHEBI:57980"/>
        <dbReference type="EC" id="3.1.3.15"/>
    </reaction>
</comment>
<comment type="pathway">
    <text evidence="1 8">Amino-acid biosynthesis; L-histidine biosynthesis; L-histidine from 5-phospho-alpha-D-ribose 1-diphosphate: step 8/9.</text>
</comment>
<dbReference type="PANTHER" id="PTHR21039:SF0">
    <property type="entry name" value="HISTIDINOL-PHOSPHATASE"/>
    <property type="match status" value="1"/>
</dbReference>
<evidence type="ECO:0000256" key="3">
    <source>
        <dbReference type="ARBA" id="ARBA00013085"/>
    </source>
</evidence>
<evidence type="ECO:0000256" key="4">
    <source>
        <dbReference type="ARBA" id="ARBA00022605"/>
    </source>
</evidence>
<dbReference type="GO" id="GO:0000105">
    <property type="term" value="P:L-histidine biosynthetic process"/>
    <property type="evidence" value="ECO:0007669"/>
    <property type="project" value="UniProtKB-UniRule"/>
</dbReference>
<dbReference type="GO" id="GO:0004401">
    <property type="term" value="F:histidinol-phosphatase activity"/>
    <property type="evidence" value="ECO:0007669"/>
    <property type="project" value="UniProtKB-UniRule"/>
</dbReference>
<dbReference type="SUPFAM" id="SSF89550">
    <property type="entry name" value="PHP domain-like"/>
    <property type="match status" value="1"/>
</dbReference>
<dbReference type="FunFam" id="3.20.20.140:FF:000059">
    <property type="entry name" value="Histidinol-phosphatase"/>
    <property type="match status" value="1"/>
</dbReference>
<evidence type="ECO:0000256" key="5">
    <source>
        <dbReference type="ARBA" id="ARBA00022801"/>
    </source>
</evidence>
<dbReference type="Gene3D" id="3.20.20.140">
    <property type="entry name" value="Metal-dependent hydrolases"/>
    <property type="match status" value="1"/>
</dbReference>
<keyword evidence="4 8" id="KW-0028">Amino-acid biosynthesis</keyword>
<feature type="domain" description="PHP" evidence="9">
    <location>
        <begin position="5"/>
        <end position="215"/>
    </location>
</feature>
<dbReference type="AlphaFoldDB" id="A0AAN6IIS9"/>
<protein>
    <recommendedName>
        <fullName evidence="3 8">Histidinol-phosphatase</fullName>
        <shortName evidence="8">HolPase</shortName>
        <ecNumber evidence="3 8">3.1.3.15</ecNumber>
    </recommendedName>
</protein>